<dbReference type="RefSeq" id="XP_013254231.1">
    <property type="nucleotide sequence ID" value="XM_013398777.1"/>
</dbReference>
<dbReference type="EMBL" id="AMGV01000022">
    <property type="protein sequence ID" value="KEF51641.1"/>
    <property type="molecule type" value="Genomic_DNA"/>
</dbReference>
<protein>
    <submittedName>
        <fullName evidence="2">Uncharacterized protein</fullName>
    </submittedName>
</protein>
<gene>
    <name evidence="2" type="ORF">A1O9_12276</name>
</gene>
<dbReference type="HOGENOM" id="CLU_1360403_0_0_1"/>
<dbReference type="VEuPathDB" id="FungiDB:A1O9_12276"/>
<comment type="caution">
    <text evidence="2">The sequence shown here is derived from an EMBL/GenBank/DDBJ whole genome shotgun (WGS) entry which is preliminary data.</text>
</comment>
<evidence type="ECO:0000313" key="3">
    <source>
        <dbReference type="Proteomes" id="UP000027920"/>
    </source>
</evidence>
<evidence type="ECO:0000313" key="2">
    <source>
        <dbReference type="EMBL" id="KEF51641.1"/>
    </source>
</evidence>
<dbReference type="Proteomes" id="UP000027920">
    <property type="component" value="Unassembled WGS sequence"/>
</dbReference>
<feature type="region of interest" description="Disordered" evidence="1">
    <location>
        <begin position="1"/>
        <end position="31"/>
    </location>
</feature>
<dbReference type="GeneID" id="25287170"/>
<feature type="region of interest" description="Disordered" evidence="1">
    <location>
        <begin position="118"/>
        <end position="201"/>
    </location>
</feature>
<feature type="compositionally biased region" description="Basic and acidic residues" evidence="1">
    <location>
        <begin position="182"/>
        <end position="191"/>
    </location>
</feature>
<reference evidence="2 3" key="1">
    <citation type="submission" date="2013-03" db="EMBL/GenBank/DDBJ databases">
        <title>The Genome Sequence of Exophiala aquamarina CBS 119918.</title>
        <authorList>
            <consortium name="The Broad Institute Genomics Platform"/>
            <person name="Cuomo C."/>
            <person name="de Hoog S."/>
            <person name="Gorbushina A."/>
            <person name="Walker B."/>
            <person name="Young S.K."/>
            <person name="Zeng Q."/>
            <person name="Gargeya S."/>
            <person name="Fitzgerald M."/>
            <person name="Haas B."/>
            <person name="Abouelleil A."/>
            <person name="Allen A.W."/>
            <person name="Alvarado L."/>
            <person name="Arachchi H.M."/>
            <person name="Berlin A.M."/>
            <person name="Chapman S.B."/>
            <person name="Gainer-Dewar J."/>
            <person name="Goldberg J."/>
            <person name="Griggs A."/>
            <person name="Gujja S."/>
            <person name="Hansen M."/>
            <person name="Howarth C."/>
            <person name="Imamovic A."/>
            <person name="Ireland A."/>
            <person name="Larimer J."/>
            <person name="McCowan C."/>
            <person name="Murphy C."/>
            <person name="Pearson M."/>
            <person name="Poon T.W."/>
            <person name="Priest M."/>
            <person name="Roberts A."/>
            <person name="Saif S."/>
            <person name="Shea T."/>
            <person name="Sisk P."/>
            <person name="Sykes S."/>
            <person name="Wortman J."/>
            <person name="Nusbaum C."/>
            <person name="Birren B."/>
        </authorList>
    </citation>
    <scope>NUCLEOTIDE SEQUENCE [LARGE SCALE GENOMIC DNA]</scope>
    <source>
        <strain evidence="2 3">CBS 119918</strain>
    </source>
</reference>
<dbReference type="AlphaFoldDB" id="A0A072NVL1"/>
<feature type="compositionally biased region" description="Basic and acidic residues" evidence="1">
    <location>
        <begin position="125"/>
        <end position="157"/>
    </location>
</feature>
<name>A0A072NVL1_9EURO</name>
<sequence>MTLGARSDLRPRRHARRSHLDGHSSAEVDSSVGPEQIGKLFRLRVQVPRAIQDRFVSRTLLPDTVGAVDNPKYYCLFLWLHNLFLSSIMSSLARTVVPLRAIGRSVASRPAATFHTSSVCQSLSEADHDSPDRASNIDRHKSDSIEKAKTGKGEWKPELASSSEQAISGDKHNMTIEQMQKLGEKKSEEGKNPSGSDSSKN</sequence>
<keyword evidence="3" id="KW-1185">Reference proteome</keyword>
<evidence type="ECO:0000256" key="1">
    <source>
        <dbReference type="SAM" id="MobiDB-lite"/>
    </source>
</evidence>
<organism evidence="2 3">
    <name type="scientific">Exophiala aquamarina CBS 119918</name>
    <dbReference type="NCBI Taxonomy" id="1182545"/>
    <lineage>
        <taxon>Eukaryota</taxon>
        <taxon>Fungi</taxon>
        <taxon>Dikarya</taxon>
        <taxon>Ascomycota</taxon>
        <taxon>Pezizomycotina</taxon>
        <taxon>Eurotiomycetes</taxon>
        <taxon>Chaetothyriomycetidae</taxon>
        <taxon>Chaetothyriales</taxon>
        <taxon>Herpotrichiellaceae</taxon>
        <taxon>Exophiala</taxon>
    </lineage>
</organism>
<accession>A0A072NVL1</accession>
<proteinExistence type="predicted"/>
<dbReference type="OrthoDB" id="529205at2759"/>